<keyword evidence="3" id="KW-1185">Reference proteome</keyword>
<organism evidence="2 3">
    <name type="scientific">Marinobacterium iners DSM 11526</name>
    <dbReference type="NCBI Taxonomy" id="1122198"/>
    <lineage>
        <taxon>Bacteria</taxon>
        <taxon>Pseudomonadati</taxon>
        <taxon>Pseudomonadota</taxon>
        <taxon>Gammaproteobacteria</taxon>
        <taxon>Oceanospirillales</taxon>
        <taxon>Oceanospirillaceae</taxon>
        <taxon>Marinobacterium</taxon>
    </lineage>
</organism>
<keyword evidence="1" id="KW-0472">Membrane</keyword>
<gene>
    <name evidence="2" type="ORF">SAMN02745729_1276</name>
</gene>
<dbReference type="EMBL" id="FNRJ01000027">
    <property type="protein sequence ID" value="SEB16478.1"/>
    <property type="molecule type" value="Genomic_DNA"/>
</dbReference>
<keyword evidence="1" id="KW-1133">Transmembrane helix</keyword>
<dbReference type="Proteomes" id="UP000242469">
    <property type="component" value="Unassembled WGS sequence"/>
</dbReference>
<feature type="transmembrane region" description="Helical" evidence="1">
    <location>
        <begin position="37"/>
        <end position="63"/>
    </location>
</feature>
<accession>A0A1H4H5X4</accession>
<evidence type="ECO:0000256" key="1">
    <source>
        <dbReference type="SAM" id="Phobius"/>
    </source>
</evidence>
<feature type="transmembrane region" description="Helical" evidence="1">
    <location>
        <begin position="6"/>
        <end position="25"/>
    </location>
</feature>
<proteinExistence type="predicted"/>
<feature type="transmembrane region" description="Helical" evidence="1">
    <location>
        <begin position="83"/>
        <end position="107"/>
    </location>
</feature>
<reference evidence="3" key="1">
    <citation type="submission" date="2016-10" db="EMBL/GenBank/DDBJ databases">
        <authorList>
            <person name="Varghese N."/>
            <person name="Submissions S."/>
        </authorList>
    </citation>
    <scope>NUCLEOTIDE SEQUENCE [LARGE SCALE GENOMIC DNA]</scope>
    <source>
        <strain evidence="3">DSM 11526</strain>
    </source>
</reference>
<dbReference type="AlphaFoldDB" id="A0A1H4H5X4"/>
<evidence type="ECO:0000313" key="3">
    <source>
        <dbReference type="Proteomes" id="UP000242469"/>
    </source>
</evidence>
<keyword evidence="1" id="KW-0812">Transmembrane</keyword>
<sequence length="126" mass="14548">MRLGGVVLWVIANLIMTLYFISRVVSQDITDSMRYEIEFLSLICFGLISFPSGIFILIIANFLVTFFGMGLMEVYGSVATISLIAFSCMLGGLIQWFYILPRVAVWFKKKERRKKKRQNNYRLIVS</sequence>
<evidence type="ECO:0000313" key="2">
    <source>
        <dbReference type="EMBL" id="SEB16478.1"/>
    </source>
</evidence>
<protein>
    <submittedName>
        <fullName evidence="2">Uncharacterized protein</fullName>
    </submittedName>
</protein>
<name>A0A1H4H5X4_9GAMM</name>